<reference evidence="2" key="3">
    <citation type="journal article" date="2017" name="Nature">
        <title>Genome sequence of the progenitor of the wheat D genome Aegilops tauschii.</title>
        <authorList>
            <person name="Luo M.C."/>
            <person name="Gu Y.Q."/>
            <person name="Puiu D."/>
            <person name="Wang H."/>
            <person name="Twardziok S.O."/>
            <person name="Deal K.R."/>
            <person name="Huo N."/>
            <person name="Zhu T."/>
            <person name="Wang L."/>
            <person name="Wang Y."/>
            <person name="McGuire P.E."/>
            <person name="Liu S."/>
            <person name="Long H."/>
            <person name="Ramasamy R.K."/>
            <person name="Rodriguez J.C."/>
            <person name="Van S.L."/>
            <person name="Yuan L."/>
            <person name="Wang Z."/>
            <person name="Xia Z."/>
            <person name="Xiao L."/>
            <person name="Anderson O.D."/>
            <person name="Ouyang S."/>
            <person name="Liang Y."/>
            <person name="Zimin A.V."/>
            <person name="Pertea G."/>
            <person name="Qi P."/>
            <person name="Bennetzen J.L."/>
            <person name="Dai X."/>
            <person name="Dawson M.W."/>
            <person name="Muller H.G."/>
            <person name="Kugler K."/>
            <person name="Rivarola-Duarte L."/>
            <person name="Spannagl M."/>
            <person name="Mayer K.F.X."/>
            <person name="Lu F.H."/>
            <person name="Bevan M.W."/>
            <person name="Leroy P."/>
            <person name="Li P."/>
            <person name="You F.M."/>
            <person name="Sun Q."/>
            <person name="Liu Z."/>
            <person name="Lyons E."/>
            <person name="Wicker T."/>
            <person name="Salzberg S.L."/>
            <person name="Devos K.M."/>
            <person name="Dvorak J."/>
        </authorList>
    </citation>
    <scope>NUCLEOTIDE SEQUENCE [LARGE SCALE GENOMIC DNA]</scope>
    <source>
        <strain evidence="2">cv. AL8/78</strain>
    </source>
</reference>
<feature type="compositionally biased region" description="Low complexity" evidence="1">
    <location>
        <begin position="110"/>
        <end position="120"/>
    </location>
</feature>
<evidence type="ECO:0000313" key="3">
    <source>
        <dbReference type="Proteomes" id="UP000015105"/>
    </source>
</evidence>
<dbReference type="AlphaFoldDB" id="A0A453PAF5"/>
<feature type="region of interest" description="Disordered" evidence="1">
    <location>
        <begin position="55"/>
        <end position="120"/>
    </location>
</feature>
<organism evidence="2 3">
    <name type="scientific">Aegilops tauschii subsp. strangulata</name>
    <name type="common">Goatgrass</name>
    <dbReference type="NCBI Taxonomy" id="200361"/>
    <lineage>
        <taxon>Eukaryota</taxon>
        <taxon>Viridiplantae</taxon>
        <taxon>Streptophyta</taxon>
        <taxon>Embryophyta</taxon>
        <taxon>Tracheophyta</taxon>
        <taxon>Spermatophyta</taxon>
        <taxon>Magnoliopsida</taxon>
        <taxon>Liliopsida</taxon>
        <taxon>Poales</taxon>
        <taxon>Poaceae</taxon>
        <taxon>BOP clade</taxon>
        <taxon>Pooideae</taxon>
        <taxon>Triticodae</taxon>
        <taxon>Triticeae</taxon>
        <taxon>Triticinae</taxon>
        <taxon>Aegilops</taxon>
    </lineage>
</organism>
<feature type="compositionally biased region" description="Low complexity" evidence="1">
    <location>
        <begin position="312"/>
        <end position="331"/>
    </location>
</feature>
<evidence type="ECO:0000313" key="2">
    <source>
        <dbReference type="EnsemblPlants" id="AET6Gv20668300.2"/>
    </source>
</evidence>
<protein>
    <submittedName>
        <fullName evidence="2">Uncharacterized protein</fullName>
    </submittedName>
</protein>
<feature type="compositionally biased region" description="Low complexity" evidence="1">
    <location>
        <begin position="253"/>
        <end position="262"/>
    </location>
</feature>
<accession>A0A453PAF5</accession>
<name>A0A453PAF5_AEGTS</name>
<dbReference type="Proteomes" id="UP000015105">
    <property type="component" value="Chromosome 6D"/>
</dbReference>
<reference evidence="3" key="2">
    <citation type="journal article" date="2017" name="Nat. Plants">
        <title>The Aegilops tauschii genome reveals multiple impacts of transposons.</title>
        <authorList>
            <person name="Zhao G."/>
            <person name="Zou C."/>
            <person name="Li K."/>
            <person name="Wang K."/>
            <person name="Li T."/>
            <person name="Gao L."/>
            <person name="Zhang X."/>
            <person name="Wang H."/>
            <person name="Yang Z."/>
            <person name="Liu X."/>
            <person name="Jiang W."/>
            <person name="Mao L."/>
            <person name="Kong X."/>
            <person name="Jiao Y."/>
            <person name="Jia J."/>
        </authorList>
    </citation>
    <scope>NUCLEOTIDE SEQUENCE [LARGE SCALE GENOMIC DNA]</scope>
    <source>
        <strain evidence="3">cv. AL8/78</strain>
    </source>
</reference>
<reference evidence="2" key="5">
    <citation type="journal article" date="2021" name="G3 (Bethesda)">
        <title>Aegilops tauschii genome assembly Aet v5.0 features greater sequence contiguity and improved annotation.</title>
        <authorList>
            <person name="Wang L."/>
            <person name="Zhu T."/>
            <person name="Rodriguez J.C."/>
            <person name="Deal K.R."/>
            <person name="Dubcovsky J."/>
            <person name="McGuire P.E."/>
            <person name="Lux T."/>
            <person name="Spannagl M."/>
            <person name="Mayer K.F.X."/>
            <person name="Baldrich P."/>
            <person name="Meyers B.C."/>
            <person name="Huo N."/>
            <person name="Gu Y.Q."/>
            <person name="Zhou H."/>
            <person name="Devos K.M."/>
            <person name="Bennetzen J.L."/>
            <person name="Unver T."/>
            <person name="Budak H."/>
            <person name="Gulick P.J."/>
            <person name="Galiba G."/>
            <person name="Kalapos B."/>
            <person name="Nelson D.R."/>
            <person name="Li P."/>
            <person name="You F.M."/>
            <person name="Luo M.C."/>
            <person name="Dvorak J."/>
        </authorList>
    </citation>
    <scope>NUCLEOTIDE SEQUENCE [LARGE SCALE GENOMIC DNA]</scope>
    <source>
        <strain evidence="2">cv. AL8/78</strain>
    </source>
</reference>
<feature type="compositionally biased region" description="Pro residues" evidence="1">
    <location>
        <begin position="181"/>
        <end position="191"/>
    </location>
</feature>
<feature type="compositionally biased region" description="Pro residues" evidence="1">
    <location>
        <begin position="263"/>
        <end position="273"/>
    </location>
</feature>
<feature type="compositionally biased region" description="Pro residues" evidence="1">
    <location>
        <begin position="240"/>
        <end position="252"/>
    </location>
</feature>
<reference evidence="3" key="1">
    <citation type="journal article" date="2014" name="Science">
        <title>Ancient hybridizations among the ancestral genomes of bread wheat.</title>
        <authorList>
            <consortium name="International Wheat Genome Sequencing Consortium,"/>
            <person name="Marcussen T."/>
            <person name="Sandve S.R."/>
            <person name="Heier L."/>
            <person name="Spannagl M."/>
            <person name="Pfeifer M."/>
            <person name="Jakobsen K.S."/>
            <person name="Wulff B.B."/>
            <person name="Steuernagel B."/>
            <person name="Mayer K.F."/>
            <person name="Olsen O.A."/>
        </authorList>
    </citation>
    <scope>NUCLEOTIDE SEQUENCE [LARGE SCALE GENOMIC DNA]</scope>
    <source>
        <strain evidence="3">cv. AL8/78</strain>
    </source>
</reference>
<feature type="region of interest" description="Disordered" evidence="1">
    <location>
        <begin position="176"/>
        <end position="343"/>
    </location>
</feature>
<feature type="compositionally biased region" description="Pro residues" evidence="1">
    <location>
        <begin position="221"/>
        <end position="232"/>
    </location>
</feature>
<reference evidence="2" key="4">
    <citation type="submission" date="2019-03" db="UniProtKB">
        <authorList>
            <consortium name="EnsemblPlants"/>
        </authorList>
    </citation>
    <scope>IDENTIFICATION</scope>
</reference>
<evidence type="ECO:0000256" key="1">
    <source>
        <dbReference type="SAM" id="MobiDB-lite"/>
    </source>
</evidence>
<dbReference type="EnsemblPlants" id="AET6Gv20668300.2">
    <property type="protein sequence ID" value="AET6Gv20668300.2"/>
    <property type="gene ID" value="AET6Gv20668300"/>
</dbReference>
<sequence>IPIAFSGQNLTRTTLLCSGNSSVLLPCAAHCTRRPAAPSISTLVLTCQVSVHPPPAGVHETTRALKLPPHPRRKTITQARSPSSQRHKSTPKSTRNRANPLPMDQPKPTPSAAASPAGADAAPNPYAFTCELPHSIYALAFSPSAPVLAAGSFLEDLHNRVSLLCFDSVHPTAASFRAVPSPSPSTTPTRPPSSSSTRALPPRPSSPPPPTPSASGTPPSTTSPPPPPPPSSAPSSTTARPPPPTSARPSPPSTGTRSSPAASGPPPSTPPAPSGTSSAASSRRSSSRTTRPCTTSPGGRPASSPPSPPMAPSASLISGTRSTPPSSTRAPARTRRSSGLPGTAMTYGTWPPCSWTATPSLCSTYAHPGCLWPSYIGMGDASTLLRGHRRLQDTSAPQGTTGRRSSGSCLRHRQQCLPKGLIQFLFMMRVPR</sequence>
<proteinExistence type="predicted"/>
<feature type="compositionally biased region" description="Pro residues" evidence="1">
    <location>
        <begin position="201"/>
        <end position="212"/>
    </location>
</feature>
<dbReference type="Gramene" id="AET6Gv20668300.2">
    <property type="protein sequence ID" value="AET6Gv20668300.2"/>
    <property type="gene ID" value="AET6Gv20668300"/>
</dbReference>
<feature type="compositionally biased region" description="Low complexity" evidence="1">
    <location>
        <begin position="274"/>
        <end position="302"/>
    </location>
</feature>
<dbReference type="STRING" id="200361.A0A453PAF5"/>
<keyword evidence="3" id="KW-1185">Reference proteome</keyword>